<dbReference type="GO" id="GO:0006629">
    <property type="term" value="P:lipid metabolic process"/>
    <property type="evidence" value="ECO:0007669"/>
    <property type="project" value="UniProtKB-ARBA"/>
</dbReference>
<keyword evidence="8 11" id="KW-0408">Iron</keyword>
<evidence type="ECO:0000256" key="12">
    <source>
        <dbReference type="RuleBase" id="RU000461"/>
    </source>
</evidence>
<feature type="binding site" description="axial binding residue" evidence="11">
    <location>
        <position position="496"/>
    </location>
    <ligand>
        <name>heme</name>
        <dbReference type="ChEBI" id="CHEBI:30413"/>
    </ligand>
    <ligandPart>
        <name>Fe</name>
        <dbReference type="ChEBI" id="CHEBI:18248"/>
    </ligandPart>
</feature>
<dbReference type="PANTHER" id="PTHR24282:SF148">
    <property type="entry name" value="CYTOCHROME P450 72A15-LIKE"/>
    <property type="match status" value="1"/>
</dbReference>
<comment type="similarity">
    <text evidence="2 12">Belongs to the cytochrome P450 family.</text>
</comment>
<evidence type="ECO:0000313" key="14">
    <source>
        <dbReference type="Proteomes" id="UP000652761"/>
    </source>
</evidence>
<keyword evidence="6" id="KW-1133">Transmembrane helix</keyword>
<evidence type="ECO:0000256" key="6">
    <source>
        <dbReference type="ARBA" id="ARBA00022989"/>
    </source>
</evidence>
<dbReference type="GO" id="GO:0016705">
    <property type="term" value="F:oxidoreductase activity, acting on paired donors, with incorporation or reduction of molecular oxygen"/>
    <property type="evidence" value="ECO:0007669"/>
    <property type="project" value="InterPro"/>
</dbReference>
<comment type="subcellular location">
    <subcellularLocation>
        <location evidence="1">Membrane</location>
    </subcellularLocation>
</comment>
<dbReference type="InterPro" id="IPR036396">
    <property type="entry name" value="Cyt_P450_sf"/>
</dbReference>
<evidence type="ECO:0000256" key="10">
    <source>
        <dbReference type="ARBA" id="ARBA00023136"/>
    </source>
</evidence>
<dbReference type="InterPro" id="IPR002401">
    <property type="entry name" value="Cyt_P450_E_grp-I"/>
</dbReference>
<evidence type="ECO:0000256" key="3">
    <source>
        <dbReference type="ARBA" id="ARBA00022617"/>
    </source>
</evidence>
<dbReference type="PANTHER" id="PTHR24282">
    <property type="entry name" value="CYTOCHROME P450 FAMILY MEMBER"/>
    <property type="match status" value="1"/>
</dbReference>
<evidence type="ECO:0000256" key="2">
    <source>
        <dbReference type="ARBA" id="ARBA00010617"/>
    </source>
</evidence>
<evidence type="ECO:0000256" key="11">
    <source>
        <dbReference type="PIRSR" id="PIRSR602401-1"/>
    </source>
</evidence>
<reference evidence="13" key="1">
    <citation type="submission" date="2017-07" db="EMBL/GenBank/DDBJ databases">
        <title>Taro Niue Genome Assembly and Annotation.</title>
        <authorList>
            <person name="Atibalentja N."/>
            <person name="Keating K."/>
            <person name="Fields C.J."/>
        </authorList>
    </citation>
    <scope>NUCLEOTIDE SEQUENCE</scope>
    <source>
        <strain evidence="13">Niue_2</strain>
        <tissue evidence="13">Leaf</tissue>
    </source>
</reference>
<evidence type="ECO:0008006" key="15">
    <source>
        <dbReference type="Google" id="ProtNLM"/>
    </source>
</evidence>
<dbReference type="PRINTS" id="PR00385">
    <property type="entry name" value="P450"/>
</dbReference>
<dbReference type="AlphaFoldDB" id="A0A843VAC5"/>
<dbReference type="InterPro" id="IPR001128">
    <property type="entry name" value="Cyt_P450"/>
</dbReference>
<keyword evidence="5 11" id="KW-0479">Metal-binding</keyword>
<evidence type="ECO:0000256" key="8">
    <source>
        <dbReference type="ARBA" id="ARBA00023004"/>
    </source>
</evidence>
<evidence type="ECO:0000256" key="4">
    <source>
        <dbReference type="ARBA" id="ARBA00022692"/>
    </source>
</evidence>
<dbReference type="Gene3D" id="1.10.630.10">
    <property type="entry name" value="Cytochrome P450"/>
    <property type="match status" value="1"/>
</dbReference>
<keyword evidence="4" id="KW-0812">Transmembrane</keyword>
<evidence type="ECO:0000313" key="13">
    <source>
        <dbReference type="EMBL" id="MQL93188.1"/>
    </source>
</evidence>
<dbReference type="GO" id="GO:0004497">
    <property type="term" value="F:monooxygenase activity"/>
    <property type="evidence" value="ECO:0007669"/>
    <property type="project" value="UniProtKB-KW"/>
</dbReference>
<dbReference type="GO" id="GO:0016020">
    <property type="term" value="C:membrane"/>
    <property type="evidence" value="ECO:0007669"/>
    <property type="project" value="UniProtKB-SubCell"/>
</dbReference>
<comment type="cofactor">
    <cofactor evidence="11">
        <name>heme</name>
        <dbReference type="ChEBI" id="CHEBI:30413"/>
    </cofactor>
</comment>
<name>A0A843VAC5_COLES</name>
<dbReference type="InterPro" id="IPR017972">
    <property type="entry name" value="Cyt_P450_CS"/>
</dbReference>
<sequence>MREMGSGLTGGSLAVCAVGALLLYAAARLWWTVWGRPKSIERELRRQGIPGTTYGLFNTDLRDEAVATTCAWSRPIPHGHRTPQRAYPFIQHLTEKYGKLGFSWKGATPTLMVRDPDLVKDIFSVKDSRVQKPPLTPFINLLTMGVAALEGQKWIKRRKLIMSAFHIDKLKGMSPAFLTSCGQLIERWDKQLAASKGSWELDVWPEFQRLTGDVISKTTFGSCHEEGKRVFQLQEELFFLALEACKAIYVPGIRCHEYDPIRKLNLLFSPLIPKPYIHSSHVRHSWYIPTRRNRRITYLNNEIKSTLREQIRRKEAAIEKGESVKEDLLGLLLHSVRDGQGDITIEDVIEECRLFYFARHETTAVTLTWAMVVLSMHQDWQQKAREEVLQVFGSNPPDLHNLSHLKIVTMVLNEVQRLYPPAGSLYRHVRQRVKLGGITIPRGVDVVAPVIYIHHDPEIWGEDADEFNPERFSQGITKAGKEHNAFFPFGWGPRGCLGQHFAMMEAKIALTMILQHFSFELSPSYAHAPYTGVTLQPQYGAQIILRGL</sequence>
<dbReference type="OrthoDB" id="1470350at2759"/>
<dbReference type="EMBL" id="NMUH01001528">
    <property type="protein sequence ID" value="MQL93188.1"/>
    <property type="molecule type" value="Genomic_DNA"/>
</dbReference>
<protein>
    <recommendedName>
        <fullName evidence="15">Cytochrome P450</fullName>
    </recommendedName>
</protein>
<evidence type="ECO:0000256" key="7">
    <source>
        <dbReference type="ARBA" id="ARBA00023002"/>
    </source>
</evidence>
<dbReference type="PRINTS" id="PR00463">
    <property type="entry name" value="EP450I"/>
</dbReference>
<evidence type="ECO:0000256" key="1">
    <source>
        <dbReference type="ARBA" id="ARBA00004370"/>
    </source>
</evidence>
<comment type="caution">
    <text evidence="13">The sequence shown here is derived from an EMBL/GenBank/DDBJ whole genome shotgun (WGS) entry which is preliminary data.</text>
</comment>
<dbReference type="Pfam" id="PF00067">
    <property type="entry name" value="p450"/>
    <property type="match status" value="1"/>
</dbReference>
<proteinExistence type="inferred from homology"/>
<dbReference type="Proteomes" id="UP000652761">
    <property type="component" value="Unassembled WGS sequence"/>
</dbReference>
<dbReference type="SUPFAM" id="SSF48264">
    <property type="entry name" value="Cytochrome P450"/>
    <property type="match status" value="1"/>
</dbReference>
<keyword evidence="14" id="KW-1185">Reference proteome</keyword>
<dbReference type="PROSITE" id="PS00086">
    <property type="entry name" value="CYTOCHROME_P450"/>
    <property type="match status" value="1"/>
</dbReference>
<dbReference type="GO" id="GO:0005506">
    <property type="term" value="F:iron ion binding"/>
    <property type="evidence" value="ECO:0007669"/>
    <property type="project" value="InterPro"/>
</dbReference>
<keyword evidence="9 12" id="KW-0503">Monooxygenase</keyword>
<dbReference type="InterPro" id="IPR050665">
    <property type="entry name" value="Cytochrome_P450_Monooxygen"/>
</dbReference>
<evidence type="ECO:0000256" key="9">
    <source>
        <dbReference type="ARBA" id="ARBA00023033"/>
    </source>
</evidence>
<gene>
    <name evidence="13" type="ORF">Taro_025831</name>
</gene>
<dbReference type="GO" id="GO:0020037">
    <property type="term" value="F:heme binding"/>
    <property type="evidence" value="ECO:0007669"/>
    <property type="project" value="InterPro"/>
</dbReference>
<keyword evidence="10" id="KW-0472">Membrane</keyword>
<keyword evidence="3 11" id="KW-0349">Heme</keyword>
<keyword evidence="7 12" id="KW-0560">Oxidoreductase</keyword>
<organism evidence="13 14">
    <name type="scientific">Colocasia esculenta</name>
    <name type="common">Wild taro</name>
    <name type="synonym">Arum esculentum</name>
    <dbReference type="NCBI Taxonomy" id="4460"/>
    <lineage>
        <taxon>Eukaryota</taxon>
        <taxon>Viridiplantae</taxon>
        <taxon>Streptophyta</taxon>
        <taxon>Embryophyta</taxon>
        <taxon>Tracheophyta</taxon>
        <taxon>Spermatophyta</taxon>
        <taxon>Magnoliopsida</taxon>
        <taxon>Liliopsida</taxon>
        <taxon>Araceae</taxon>
        <taxon>Aroideae</taxon>
        <taxon>Colocasieae</taxon>
        <taxon>Colocasia</taxon>
    </lineage>
</organism>
<accession>A0A843VAC5</accession>
<evidence type="ECO:0000256" key="5">
    <source>
        <dbReference type="ARBA" id="ARBA00022723"/>
    </source>
</evidence>